<dbReference type="EnsemblMetazoa" id="XM_038205687.1">
    <property type="protein sequence ID" value="XP_038061615.1"/>
    <property type="gene ID" value="LOC119732247"/>
</dbReference>
<proteinExistence type="predicted"/>
<feature type="region of interest" description="Disordered" evidence="1">
    <location>
        <begin position="99"/>
        <end position="137"/>
    </location>
</feature>
<keyword evidence="3" id="KW-1185">Reference proteome</keyword>
<dbReference type="Proteomes" id="UP000887568">
    <property type="component" value="Unplaced"/>
</dbReference>
<dbReference type="GeneID" id="119732247"/>
<evidence type="ECO:0000313" key="2">
    <source>
        <dbReference type="EnsemblMetazoa" id="XP_038061615.1"/>
    </source>
</evidence>
<dbReference type="EnsemblMetazoa" id="XM_038205686.1">
    <property type="protein sequence ID" value="XP_038061614.1"/>
    <property type="gene ID" value="LOC119732247"/>
</dbReference>
<evidence type="ECO:0000256" key="1">
    <source>
        <dbReference type="SAM" id="MobiDB-lite"/>
    </source>
</evidence>
<evidence type="ECO:0000313" key="3">
    <source>
        <dbReference type="Proteomes" id="UP000887568"/>
    </source>
</evidence>
<dbReference type="EnsemblMetazoa" id="XM_038205688.1">
    <property type="protein sequence ID" value="XP_038061616.1"/>
    <property type="gene ID" value="LOC119732247"/>
</dbReference>
<dbReference type="RefSeq" id="XP_038061616.1">
    <property type="nucleotide sequence ID" value="XM_038205688.1"/>
</dbReference>
<dbReference type="RefSeq" id="XP_038061618.1">
    <property type="nucleotide sequence ID" value="XM_038205690.1"/>
</dbReference>
<dbReference type="RefSeq" id="XP_038061615.1">
    <property type="nucleotide sequence ID" value="XM_038205687.1"/>
</dbReference>
<sequence>MNSSRKKDLGHPPSPTCRHRFAPLPVLVQFRQFLWLRHHGDVLESIRGLISAGFSSMRMGYYNSRRPHSKKQPRDSWWKSNGASRIRDTPSTLRATLLRIHQRKKKEDIQPNKKSRMVQQRKEDIQPKKKSRSNGSAEGFEDCIFKLEMQGACITWPSLS</sequence>
<feature type="region of interest" description="Disordered" evidence="1">
    <location>
        <begin position="64"/>
        <end position="83"/>
    </location>
</feature>
<organism evidence="2 3">
    <name type="scientific">Patiria miniata</name>
    <name type="common">Bat star</name>
    <name type="synonym">Asterina miniata</name>
    <dbReference type="NCBI Taxonomy" id="46514"/>
    <lineage>
        <taxon>Eukaryota</taxon>
        <taxon>Metazoa</taxon>
        <taxon>Echinodermata</taxon>
        <taxon>Eleutherozoa</taxon>
        <taxon>Asterozoa</taxon>
        <taxon>Asteroidea</taxon>
        <taxon>Valvatacea</taxon>
        <taxon>Valvatida</taxon>
        <taxon>Asterinidae</taxon>
        <taxon>Patiria</taxon>
    </lineage>
</organism>
<reference evidence="2" key="1">
    <citation type="submission" date="2022-11" db="UniProtKB">
        <authorList>
            <consortium name="EnsemblMetazoa"/>
        </authorList>
    </citation>
    <scope>IDENTIFICATION</scope>
</reference>
<accession>A0A914ACG7</accession>
<dbReference type="RefSeq" id="XP_038061614.1">
    <property type="nucleotide sequence ID" value="XM_038205686.1"/>
</dbReference>
<protein>
    <submittedName>
        <fullName evidence="2">Uncharacterized protein</fullName>
    </submittedName>
</protein>
<dbReference type="EnsemblMetazoa" id="XM_038205690.1">
    <property type="protein sequence ID" value="XP_038061618.1"/>
    <property type="gene ID" value="LOC119732247"/>
</dbReference>
<name>A0A914ACG7_PATMI</name>
<dbReference type="AlphaFoldDB" id="A0A914ACG7"/>